<feature type="domain" description="Tyrosine-protein phosphatase" evidence="1">
    <location>
        <begin position="79"/>
        <end position="284"/>
    </location>
</feature>
<dbReference type="InterPro" id="IPR050348">
    <property type="entry name" value="Protein-Tyr_Phosphatase"/>
</dbReference>
<proteinExistence type="predicted"/>
<evidence type="ECO:0000313" key="3">
    <source>
        <dbReference type="EMBL" id="ACE75281.1"/>
    </source>
</evidence>
<reference evidence="3" key="1">
    <citation type="submission" date="2007-06" db="EMBL/GenBank/DDBJ databases">
        <title>Bracovirus Evolution: Comparative Genomics of Multiple Viral and Proviral Genomes.</title>
        <authorList>
            <person name="Desjardins C.A."/>
            <person name="Gundersen-Rindal D.E."/>
            <person name="Hostetler J.B."/>
            <person name="Tallon L.J."/>
            <person name="Utterback T.R."/>
            <person name="Fuester R.W."/>
            <person name="Schatz M.C."/>
            <person name="Pedroni M.J."/>
            <person name="Fadrosh D.W."/>
            <person name="Haas B.J."/>
            <person name="Toms B.S."/>
            <person name="Chen D."/>
            <person name="Nene V."/>
        </authorList>
    </citation>
    <scope>NUCLEOTIDE SEQUENCE</scope>
</reference>
<dbReference type="InterPro" id="IPR000242">
    <property type="entry name" value="PTP_cat"/>
</dbReference>
<dbReference type="InterPro" id="IPR000387">
    <property type="entry name" value="Tyr_Pase_dom"/>
</dbReference>
<dbReference type="CDD" id="cd00047">
    <property type="entry name" value="PTPc"/>
    <property type="match status" value="1"/>
</dbReference>
<gene>
    <name evidence="3" type="ORF">GFP_L1_0040</name>
</gene>
<dbReference type="Pfam" id="PF00102">
    <property type="entry name" value="Y_phosphatase"/>
    <property type="match status" value="1"/>
</dbReference>
<dbReference type="InterPro" id="IPR003595">
    <property type="entry name" value="Tyr_Pase_cat"/>
</dbReference>
<organism evidence="3">
    <name type="scientific">Glyptapanteles flavicoxis</name>
    <dbReference type="NCBI Taxonomy" id="463051"/>
    <lineage>
        <taxon>Eukaryota</taxon>
        <taxon>Metazoa</taxon>
        <taxon>Ecdysozoa</taxon>
        <taxon>Arthropoda</taxon>
        <taxon>Hexapoda</taxon>
        <taxon>Insecta</taxon>
        <taxon>Pterygota</taxon>
        <taxon>Neoptera</taxon>
        <taxon>Endopterygota</taxon>
        <taxon>Hymenoptera</taxon>
        <taxon>Apocrita</taxon>
        <taxon>Ichneumonoidea</taxon>
        <taxon>Braconidae</taxon>
        <taxon>Microgastrinae</taxon>
        <taxon>Glyptapanteles</taxon>
    </lineage>
</organism>
<dbReference type="AlphaFoldDB" id="B7S8Q8"/>
<dbReference type="PANTHER" id="PTHR19134">
    <property type="entry name" value="RECEPTOR-TYPE TYROSINE-PROTEIN PHOSPHATASE"/>
    <property type="match status" value="1"/>
</dbReference>
<dbReference type="SUPFAM" id="SSF52799">
    <property type="entry name" value="(Phosphotyrosine protein) phosphatases II"/>
    <property type="match status" value="1"/>
</dbReference>
<feature type="domain" description="Tyrosine specific protein phosphatases" evidence="2">
    <location>
        <begin position="196"/>
        <end position="275"/>
    </location>
</feature>
<dbReference type="PROSITE" id="PS50056">
    <property type="entry name" value="TYR_PHOSPHATASE_2"/>
    <property type="match status" value="1"/>
</dbReference>
<dbReference type="PROSITE" id="PS50055">
    <property type="entry name" value="TYR_PHOSPHATASE_PTP"/>
    <property type="match status" value="1"/>
</dbReference>
<dbReference type="InterPro" id="IPR029021">
    <property type="entry name" value="Prot-tyrosine_phosphatase-like"/>
</dbReference>
<protein>
    <submittedName>
        <fullName evidence="3">Protein tyrosine phosphatase</fullName>
    </submittedName>
</protein>
<dbReference type="PRINTS" id="PR00700">
    <property type="entry name" value="PRTYPHPHTASE"/>
</dbReference>
<dbReference type="PANTHER" id="PTHR19134:SF449">
    <property type="entry name" value="TYROSINE-PROTEIN PHOSPHATASE 1"/>
    <property type="match status" value="1"/>
</dbReference>
<dbReference type="SMART" id="SM00404">
    <property type="entry name" value="PTPc_motif"/>
    <property type="match status" value="1"/>
</dbReference>
<dbReference type="EMBL" id="EF710650">
    <property type="protein sequence ID" value="ACE75281.1"/>
    <property type="molecule type" value="Genomic_DNA"/>
</dbReference>
<dbReference type="GO" id="GO:0009653">
    <property type="term" value="P:anatomical structure morphogenesis"/>
    <property type="evidence" value="ECO:0007669"/>
    <property type="project" value="UniProtKB-ARBA"/>
</dbReference>
<evidence type="ECO:0000259" key="1">
    <source>
        <dbReference type="PROSITE" id="PS50055"/>
    </source>
</evidence>
<dbReference type="Gene3D" id="3.90.190.10">
    <property type="entry name" value="Protein tyrosine phosphatase superfamily"/>
    <property type="match status" value="1"/>
</dbReference>
<accession>B7S8Q8</accession>
<evidence type="ECO:0000259" key="2">
    <source>
        <dbReference type="PROSITE" id="PS50056"/>
    </source>
</evidence>
<dbReference type="SMART" id="SM00194">
    <property type="entry name" value="PTPc"/>
    <property type="match status" value="1"/>
</dbReference>
<sequence length="288" mass="33962">MALCIPIMNGDDFVRFMEKPDSKYRIEEEYKSIIMKQEEEIDCTTEQNKELEIKGCFSYLQFLYYGPKLKNNQVLPRTSFVDGYDTKQKFLCTRNPLEEDCETFWQTVWDNQVEIIVMTDQLTDKSYQYWSPKEKHFLMCGKFKIKTQKIMIFPYFTVTLLSLTATVLKPKQRRLIFHCQYTAWLISNLCQADPFLSFYFLVDGMYLQLRNIMPDKKFAPILVHCFGGLGSSQVFCVIDVCVTQFEKTKMLSLSHVLEKMREQKHGSINSSDLYVLCYQIIKNYLDGV</sequence>
<name>B7S8Q8_9HYME</name>
<dbReference type="GO" id="GO:0048666">
    <property type="term" value="P:neuron development"/>
    <property type="evidence" value="ECO:0007669"/>
    <property type="project" value="UniProtKB-ARBA"/>
</dbReference>
<dbReference type="GO" id="GO:0004725">
    <property type="term" value="F:protein tyrosine phosphatase activity"/>
    <property type="evidence" value="ECO:0007669"/>
    <property type="project" value="InterPro"/>
</dbReference>